<protein>
    <recommendedName>
        <fullName evidence="1">DUF7734 domain-containing protein</fullName>
    </recommendedName>
</protein>
<dbReference type="EMBL" id="JAZBJZ010000005">
    <property type="protein sequence ID" value="MEE3715605.1"/>
    <property type="molecule type" value="Genomic_DNA"/>
</dbReference>
<evidence type="ECO:0000313" key="3">
    <source>
        <dbReference type="Proteomes" id="UP001333818"/>
    </source>
</evidence>
<evidence type="ECO:0000313" key="2">
    <source>
        <dbReference type="EMBL" id="MEE3715605.1"/>
    </source>
</evidence>
<comment type="caution">
    <text evidence="2">The sequence shown here is derived from an EMBL/GenBank/DDBJ whole genome shotgun (WGS) entry which is preliminary data.</text>
</comment>
<dbReference type="Proteomes" id="UP001333818">
    <property type="component" value="Unassembled WGS sequence"/>
</dbReference>
<feature type="domain" description="DUF7734" evidence="1">
    <location>
        <begin position="7"/>
        <end position="93"/>
    </location>
</feature>
<sequence>MSERKGQQLEQYTETHPHEVLLVKLELAGEVDEVAIFKGFSSSLMHPTTFDPDIPIIPETAKIVSIDRAKAPYNPSNPQYIQQDLSWEAFQLLL</sequence>
<name>A0AAW9PXC2_9CYAN</name>
<evidence type="ECO:0000259" key="1">
    <source>
        <dbReference type="Pfam" id="PF24869"/>
    </source>
</evidence>
<dbReference type="Pfam" id="PF24869">
    <property type="entry name" value="DUF7734"/>
    <property type="match status" value="1"/>
</dbReference>
<keyword evidence="3" id="KW-1185">Reference proteome</keyword>
<dbReference type="AlphaFoldDB" id="A0AAW9PXC2"/>
<dbReference type="PANTHER" id="PTHR36729">
    <property type="entry name" value="EXPRESSED PROTEIN"/>
    <property type="match status" value="1"/>
</dbReference>
<gene>
    <name evidence="2" type="ORF">V2H45_02470</name>
</gene>
<dbReference type="RefSeq" id="WP_330482029.1">
    <property type="nucleotide sequence ID" value="NZ_JAZBJZ010000005.1"/>
</dbReference>
<dbReference type="PANTHER" id="PTHR36729:SF2">
    <property type="entry name" value="EXPRESSED PROTEIN"/>
    <property type="match status" value="1"/>
</dbReference>
<reference evidence="2" key="1">
    <citation type="submission" date="2024-01" db="EMBL/GenBank/DDBJ databases">
        <title>Bank of Algae and Cyanobacteria of the Azores (BACA) strain genomes.</title>
        <authorList>
            <person name="Luz R."/>
            <person name="Cordeiro R."/>
            <person name="Fonseca A."/>
            <person name="Goncalves V."/>
        </authorList>
    </citation>
    <scope>NUCLEOTIDE SEQUENCE</scope>
    <source>
        <strain evidence="2">BACA0141</strain>
    </source>
</reference>
<organism evidence="2 3">
    <name type="scientific">Tumidithrix elongata BACA0141</name>
    <dbReference type="NCBI Taxonomy" id="2716417"/>
    <lineage>
        <taxon>Bacteria</taxon>
        <taxon>Bacillati</taxon>
        <taxon>Cyanobacteriota</taxon>
        <taxon>Cyanophyceae</taxon>
        <taxon>Pseudanabaenales</taxon>
        <taxon>Pseudanabaenaceae</taxon>
        <taxon>Tumidithrix</taxon>
        <taxon>Tumidithrix elongata</taxon>
    </lineage>
</organism>
<proteinExistence type="predicted"/>
<dbReference type="InterPro" id="IPR056636">
    <property type="entry name" value="DUF7734"/>
</dbReference>
<accession>A0AAW9PXC2</accession>